<protein>
    <submittedName>
        <fullName evidence="2">E</fullName>
    </submittedName>
</protein>
<dbReference type="Pfam" id="PF07069">
    <property type="entry name" value="PRRSV_2b"/>
    <property type="match status" value="1"/>
</dbReference>
<dbReference type="EMBL" id="MF416405">
    <property type="protein sequence ID" value="AWB14667.1"/>
    <property type="molecule type" value="Genomic_RNA"/>
</dbReference>
<sequence>MGNIATLINKAIEDAFVQLIVSILDILVFLGILFGLTIAGWLLVWLVRLVFAAIFRASRKTHQSDIQKVL</sequence>
<keyword evidence="1" id="KW-1133">Transmembrane helix</keyword>
<reference evidence="2" key="2">
    <citation type="journal article" date="2018" name="MBio">
        <title>Viral Diversity of House Mice in New York City.</title>
        <authorList>
            <person name="Willams S.H."/>
            <person name="Che X."/>
            <person name="Garcia J.A."/>
            <person name="Klena J.D."/>
            <person name="Lee B."/>
            <person name="Muller D."/>
            <person name="Ulrich W."/>
            <person name="Corrigan R.M."/>
            <person name="Nichol S."/>
            <person name="Jain K."/>
            <person name="Lipkin W.I."/>
        </authorList>
    </citation>
    <scope>NUCLEOTIDE SEQUENCE</scope>
    <source>
        <strain evidence="2">NYC/Manhattan/Pool1</strain>
    </source>
</reference>
<keyword evidence="1" id="KW-0812">Transmembrane</keyword>
<organism evidence="2">
    <name type="scientific">Lactate dehydrogenase-elevating virus</name>
    <name type="common">LDV</name>
    <dbReference type="NCBI Taxonomy" id="11048"/>
    <lineage>
        <taxon>Viruses</taxon>
        <taxon>Riboviria</taxon>
        <taxon>Orthornavirae</taxon>
        <taxon>Pisuviricota</taxon>
        <taxon>Pisoniviricetes</taxon>
        <taxon>Nidovirales</taxon>
        <taxon>Arnidovirineae</taxon>
        <taxon>Arteriviridae</taxon>
        <taxon>Variarterivirinae</taxon>
        <taxon>Gammaarterivirus</taxon>
        <taxon>Gammaarterivirus lacdeh</taxon>
    </lineage>
</organism>
<keyword evidence="1" id="KW-0472">Membrane</keyword>
<reference evidence="2" key="1">
    <citation type="submission" date="2017-06" db="EMBL/GenBank/DDBJ databases">
        <authorList>
            <person name="Kim H.J."/>
            <person name="Triplett B.A."/>
        </authorList>
    </citation>
    <scope>NUCLEOTIDE SEQUENCE</scope>
    <source>
        <strain evidence="2">NYC/Manhattan/Pool1</strain>
    </source>
</reference>
<evidence type="ECO:0000256" key="1">
    <source>
        <dbReference type="SAM" id="Phobius"/>
    </source>
</evidence>
<feature type="transmembrane region" description="Helical" evidence="1">
    <location>
        <begin position="26"/>
        <end position="51"/>
    </location>
</feature>
<name>A0A2S0SZ59_LDV</name>
<dbReference type="InterPro" id="IPR009775">
    <property type="entry name" value="GP2b"/>
</dbReference>
<organismHost>
    <name type="scientific">Mus musculus domesticus</name>
    <name type="common">western European house mouse</name>
    <dbReference type="NCBI Taxonomy" id="10092"/>
</organismHost>
<proteinExistence type="predicted"/>
<evidence type="ECO:0000313" key="2">
    <source>
        <dbReference type="EMBL" id="AWB14667.1"/>
    </source>
</evidence>
<accession>A0A2S0SZ59</accession>